<evidence type="ECO:0000313" key="2">
    <source>
        <dbReference type="Proteomes" id="UP000004810"/>
    </source>
</evidence>
<dbReference type="Proteomes" id="UP000004810">
    <property type="component" value="Unassembled WGS sequence"/>
</dbReference>
<evidence type="ECO:0000313" key="1">
    <source>
        <dbReference type="EMBL" id="EJW69845.1"/>
    </source>
</evidence>
<feature type="non-terminal residue" evidence="1">
    <location>
        <position position="1"/>
    </location>
</feature>
<comment type="caution">
    <text evidence="1">The sequence shown here is derived from an EMBL/GenBank/DDBJ whole genome shotgun (WGS) entry which is preliminary data.</text>
</comment>
<proteinExistence type="predicted"/>
<protein>
    <submittedName>
        <fullName evidence="1">Uncharacterized protein</fullName>
    </submittedName>
</protein>
<reference evidence="2" key="1">
    <citation type="submission" date="2012-08" db="EMBL/GenBank/DDBJ databases">
        <title>The Genome Sequence of Wuchereria bancrofti.</title>
        <authorList>
            <person name="Nutman T.B."/>
            <person name="Fink D.L."/>
            <person name="Russ C."/>
            <person name="Young S."/>
            <person name="Zeng Q."/>
            <person name="Koehrsen M."/>
            <person name="Alvarado L."/>
            <person name="Berlin A."/>
            <person name="Chapman S.B."/>
            <person name="Chen Z."/>
            <person name="Freedman E."/>
            <person name="Gellesch M."/>
            <person name="Goldberg J."/>
            <person name="Griggs A."/>
            <person name="Gujja S."/>
            <person name="Heilman E.R."/>
            <person name="Heiman D."/>
            <person name="Hepburn T."/>
            <person name="Howarth C."/>
            <person name="Jen D."/>
            <person name="Larson L."/>
            <person name="Lewis B."/>
            <person name="Mehta T."/>
            <person name="Park D."/>
            <person name="Pearson M."/>
            <person name="Roberts A."/>
            <person name="Saif S."/>
            <person name="Shea T."/>
            <person name="Shenoy N."/>
            <person name="Sisk P."/>
            <person name="Stolte C."/>
            <person name="Sykes S."/>
            <person name="Walk T."/>
            <person name="White J."/>
            <person name="Yandava C."/>
            <person name="Haas B."/>
            <person name="Henn M.R."/>
            <person name="Nusbaum C."/>
            <person name="Birren B."/>
        </authorList>
    </citation>
    <scope>NUCLEOTIDE SEQUENCE [LARGE SCALE GENOMIC DNA]</scope>
    <source>
        <strain evidence="2">NA</strain>
    </source>
</reference>
<gene>
    <name evidence="1" type="ORF">WUBG_19247</name>
</gene>
<organism evidence="1 2">
    <name type="scientific">Wuchereria bancrofti</name>
    <dbReference type="NCBI Taxonomy" id="6293"/>
    <lineage>
        <taxon>Eukaryota</taxon>
        <taxon>Metazoa</taxon>
        <taxon>Ecdysozoa</taxon>
        <taxon>Nematoda</taxon>
        <taxon>Chromadorea</taxon>
        <taxon>Rhabditida</taxon>
        <taxon>Spirurina</taxon>
        <taxon>Spiruromorpha</taxon>
        <taxon>Filarioidea</taxon>
        <taxon>Onchocercidae</taxon>
        <taxon>Wuchereria</taxon>
    </lineage>
</organism>
<dbReference type="AlphaFoldDB" id="J9A7E9"/>
<accession>J9A7E9</accession>
<name>J9A7E9_WUCBA</name>
<sequence>NSASLTPRIPYNTIKTIRNAPYTRNHFYTTVPQSSLYGTRKIACSLLTLNLLPTALSLNNTPSSYYYLLPLGSTHRYGYVVSLYQAKSIPNGTSLTFNESALHLMPR</sequence>
<dbReference type="EMBL" id="ADBV01025315">
    <property type="protein sequence ID" value="EJW69845.1"/>
    <property type="molecule type" value="Genomic_DNA"/>
</dbReference>